<dbReference type="CDD" id="cd16914">
    <property type="entry name" value="EcfT"/>
    <property type="match status" value="1"/>
</dbReference>
<gene>
    <name evidence="8" type="ORF">SAMN04488094_10870</name>
</gene>
<evidence type="ECO:0000256" key="1">
    <source>
        <dbReference type="ARBA" id="ARBA00004651"/>
    </source>
</evidence>
<dbReference type="Proteomes" id="UP000198728">
    <property type="component" value="Unassembled WGS sequence"/>
</dbReference>
<keyword evidence="9" id="KW-1185">Reference proteome</keyword>
<dbReference type="PANTHER" id="PTHR34857">
    <property type="entry name" value="SLL0384 PROTEIN"/>
    <property type="match status" value="1"/>
</dbReference>
<feature type="transmembrane region" description="Helical" evidence="7">
    <location>
        <begin position="116"/>
        <end position="137"/>
    </location>
</feature>
<evidence type="ECO:0000313" key="8">
    <source>
        <dbReference type="EMBL" id="SFC71136.1"/>
    </source>
</evidence>
<reference evidence="8 9" key="1">
    <citation type="submission" date="2016-10" db="EMBL/GenBank/DDBJ databases">
        <authorList>
            <person name="de Groot N.N."/>
        </authorList>
    </citation>
    <scope>NUCLEOTIDE SEQUENCE [LARGE SCALE GENOMIC DNA]</scope>
    <source>
        <strain evidence="8 9">DSM 19548</strain>
    </source>
</reference>
<protein>
    <submittedName>
        <fullName evidence="8">Cobalt/nickel transport system permease protein</fullName>
    </submittedName>
</protein>
<dbReference type="OrthoDB" id="4533at2"/>
<dbReference type="InterPro" id="IPR012809">
    <property type="entry name" value="ECF_CbiQ"/>
</dbReference>
<comment type="subcellular location">
    <subcellularLocation>
        <location evidence="1">Cell membrane</location>
        <topology evidence="1">Multi-pass membrane protein</topology>
    </subcellularLocation>
</comment>
<organism evidence="8 9">
    <name type="scientific">Tropicimonas isoalkanivorans</name>
    <dbReference type="NCBI Taxonomy" id="441112"/>
    <lineage>
        <taxon>Bacteria</taxon>
        <taxon>Pseudomonadati</taxon>
        <taxon>Pseudomonadota</taxon>
        <taxon>Alphaproteobacteria</taxon>
        <taxon>Rhodobacterales</taxon>
        <taxon>Roseobacteraceae</taxon>
        <taxon>Tropicimonas</taxon>
    </lineage>
</organism>
<dbReference type="InterPro" id="IPR003339">
    <property type="entry name" value="ABC/ECF_trnsptr_transmembrane"/>
</dbReference>
<evidence type="ECO:0000313" key="9">
    <source>
        <dbReference type="Proteomes" id="UP000198728"/>
    </source>
</evidence>
<dbReference type="GO" id="GO:0006824">
    <property type="term" value="P:cobalt ion transport"/>
    <property type="evidence" value="ECO:0007669"/>
    <property type="project" value="InterPro"/>
</dbReference>
<keyword evidence="3" id="KW-1003">Cell membrane</keyword>
<evidence type="ECO:0000256" key="3">
    <source>
        <dbReference type="ARBA" id="ARBA00022475"/>
    </source>
</evidence>
<accession>A0A1I1LDV8</accession>
<evidence type="ECO:0000256" key="4">
    <source>
        <dbReference type="ARBA" id="ARBA00022692"/>
    </source>
</evidence>
<evidence type="ECO:0000256" key="7">
    <source>
        <dbReference type="SAM" id="Phobius"/>
    </source>
</evidence>
<feature type="transmembrane region" description="Helical" evidence="7">
    <location>
        <begin position="31"/>
        <end position="62"/>
    </location>
</feature>
<evidence type="ECO:0000256" key="6">
    <source>
        <dbReference type="ARBA" id="ARBA00023136"/>
    </source>
</evidence>
<dbReference type="Pfam" id="PF02361">
    <property type="entry name" value="CbiQ"/>
    <property type="match status" value="1"/>
</dbReference>
<dbReference type="RefSeq" id="WP_093361268.1">
    <property type="nucleotide sequence ID" value="NZ_FOLG01000008.1"/>
</dbReference>
<dbReference type="STRING" id="441112.SAMN04488094_10870"/>
<sequence>MSSVLTAVEKPLSATGANRQVSWLGRVDPRVRIVCAAAFAVTVVACDRFGVLIAALCLAGVLMAGSGLPPRRTLRRMAAMDGFILFMLALLPFTVPGEPFLTIWGVSASWEGLAEAARIGLTANAVILALMALVGSMEPVTLGHALHTLRVPATLVHLLMFTVRYIDVLREEYLRLRQAMKARGFRPSTGWHTYRSFGYLVGMMLVRSLERSERILEAMKCRGFTGRLPLLERWSVGARDLAFTAGFAVALVALIAGEVADGAL</sequence>
<evidence type="ECO:0000256" key="5">
    <source>
        <dbReference type="ARBA" id="ARBA00022989"/>
    </source>
</evidence>
<feature type="transmembrane region" description="Helical" evidence="7">
    <location>
        <begin position="83"/>
        <end position="104"/>
    </location>
</feature>
<proteinExistence type="inferred from homology"/>
<dbReference type="PANTHER" id="PTHR34857:SF2">
    <property type="entry name" value="SLL0384 PROTEIN"/>
    <property type="match status" value="1"/>
</dbReference>
<keyword evidence="4 7" id="KW-0812">Transmembrane</keyword>
<dbReference type="AlphaFoldDB" id="A0A1I1LDV8"/>
<comment type="similarity">
    <text evidence="2">Belongs to the CbiQ family.</text>
</comment>
<dbReference type="GO" id="GO:0043190">
    <property type="term" value="C:ATP-binding cassette (ABC) transporter complex"/>
    <property type="evidence" value="ECO:0007669"/>
    <property type="project" value="InterPro"/>
</dbReference>
<dbReference type="InterPro" id="IPR051611">
    <property type="entry name" value="ECF_transporter_component"/>
</dbReference>
<dbReference type="EMBL" id="FOLG01000008">
    <property type="protein sequence ID" value="SFC71136.1"/>
    <property type="molecule type" value="Genomic_DNA"/>
</dbReference>
<dbReference type="NCBIfam" id="TIGR02454">
    <property type="entry name" value="ECF_T_CbiQ"/>
    <property type="match status" value="1"/>
</dbReference>
<evidence type="ECO:0000256" key="2">
    <source>
        <dbReference type="ARBA" id="ARBA00008564"/>
    </source>
</evidence>
<keyword evidence="6 7" id="KW-0472">Membrane</keyword>
<feature type="transmembrane region" description="Helical" evidence="7">
    <location>
        <begin position="241"/>
        <end position="260"/>
    </location>
</feature>
<name>A0A1I1LDV8_9RHOB</name>
<keyword evidence="5 7" id="KW-1133">Transmembrane helix</keyword>